<gene>
    <name evidence="1" type="ORF">AVEN_114048_1</name>
</gene>
<sequence>LFTSENKIHFLAERLYREARPDDSTSFYPALKSRCICNFKRCIRNSPEREVFLQVNSEPGAR</sequence>
<dbReference type="Proteomes" id="UP000499080">
    <property type="component" value="Unassembled WGS sequence"/>
</dbReference>
<organism evidence="1 2">
    <name type="scientific">Araneus ventricosus</name>
    <name type="common">Orbweaver spider</name>
    <name type="synonym">Epeira ventricosa</name>
    <dbReference type="NCBI Taxonomy" id="182803"/>
    <lineage>
        <taxon>Eukaryota</taxon>
        <taxon>Metazoa</taxon>
        <taxon>Ecdysozoa</taxon>
        <taxon>Arthropoda</taxon>
        <taxon>Chelicerata</taxon>
        <taxon>Arachnida</taxon>
        <taxon>Araneae</taxon>
        <taxon>Araneomorphae</taxon>
        <taxon>Entelegynae</taxon>
        <taxon>Araneoidea</taxon>
        <taxon>Araneidae</taxon>
        <taxon>Araneus</taxon>
    </lineage>
</organism>
<keyword evidence="2" id="KW-1185">Reference proteome</keyword>
<dbReference type="EMBL" id="BGPR01035905">
    <property type="protein sequence ID" value="GBO10936.1"/>
    <property type="molecule type" value="Genomic_DNA"/>
</dbReference>
<name>A0A4Y2UH34_ARAVE</name>
<evidence type="ECO:0000313" key="2">
    <source>
        <dbReference type="Proteomes" id="UP000499080"/>
    </source>
</evidence>
<feature type="non-terminal residue" evidence="1">
    <location>
        <position position="1"/>
    </location>
</feature>
<dbReference type="AlphaFoldDB" id="A0A4Y2UH34"/>
<accession>A0A4Y2UH34</accession>
<proteinExistence type="predicted"/>
<comment type="caution">
    <text evidence="1">The sequence shown here is derived from an EMBL/GenBank/DDBJ whole genome shotgun (WGS) entry which is preliminary data.</text>
</comment>
<evidence type="ECO:0000313" key="1">
    <source>
        <dbReference type="EMBL" id="GBO10936.1"/>
    </source>
</evidence>
<protein>
    <submittedName>
        <fullName evidence="1">Uncharacterized protein</fullName>
    </submittedName>
</protein>
<reference evidence="1 2" key="1">
    <citation type="journal article" date="2019" name="Sci. Rep.">
        <title>Orb-weaving spider Araneus ventricosus genome elucidates the spidroin gene catalogue.</title>
        <authorList>
            <person name="Kono N."/>
            <person name="Nakamura H."/>
            <person name="Ohtoshi R."/>
            <person name="Moran D.A.P."/>
            <person name="Shinohara A."/>
            <person name="Yoshida Y."/>
            <person name="Fujiwara M."/>
            <person name="Mori M."/>
            <person name="Tomita M."/>
            <person name="Arakawa K."/>
        </authorList>
    </citation>
    <scope>NUCLEOTIDE SEQUENCE [LARGE SCALE GENOMIC DNA]</scope>
</reference>